<accession>A0A3N4ULU9</accession>
<dbReference type="GO" id="GO:0008831">
    <property type="term" value="F:dTDP-4-dehydrorhamnose reductase activity"/>
    <property type="evidence" value="ECO:0007669"/>
    <property type="project" value="UniProtKB-EC"/>
</dbReference>
<comment type="function">
    <text evidence="6">Catalyzes the reduction of dTDP-6-deoxy-L-lyxo-4-hexulose to yield dTDP-L-rhamnose.</text>
</comment>
<dbReference type="PANTHER" id="PTHR10491:SF4">
    <property type="entry name" value="METHIONINE ADENOSYLTRANSFERASE 2 SUBUNIT BETA"/>
    <property type="match status" value="1"/>
</dbReference>
<dbReference type="SUPFAM" id="SSF51735">
    <property type="entry name" value="NAD(P)-binding Rossmann-fold domains"/>
    <property type="match status" value="1"/>
</dbReference>
<organism evidence="8 9">
    <name type="scientific">Pacificibacter maritimus</name>
    <dbReference type="NCBI Taxonomy" id="762213"/>
    <lineage>
        <taxon>Bacteria</taxon>
        <taxon>Pseudomonadati</taxon>
        <taxon>Pseudomonadota</taxon>
        <taxon>Alphaproteobacteria</taxon>
        <taxon>Rhodobacterales</taxon>
        <taxon>Roseobacteraceae</taxon>
        <taxon>Pacificibacter</taxon>
    </lineage>
</organism>
<sequence length="286" mass="30687">MTTLVFGSTGQLAIELQRQLPDATFLGREHVDLTNPHTCADAIRRHEPDVVINAAAYTAVDSAEDDEATAALVNGAAPAEMASASAELDIPLVHVSTDYVFDGAGNTPFHPDHPTAPLCAYGRTKLAGEDGIRAAGSRHAILRTSWMFSAHGKNFVKTILRLTQTSNALNVVADQIGGPTSACSVAKACIEIAEQLKTRADVPQFGTYHFSGREDVSWADFARAVFDHSGRKVTVTDIPASAYPTPATRPHNSRLDCTTLHTNFGIARPDWAVDLADVLKELEITQ</sequence>
<evidence type="ECO:0000256" key="6">
    <source>
        <dbReference type="RuleBase" id="RU364082"/>
    </source>
</evidence>
<comment type="catalytic activity">
    <reaction evidence="5 6">
        <text>dTDP-beta-L-rhamnose + NADP(+) = dTDP-4-dehydro-beta-L-rhamnose + NADPH + H(+)</text>
        <dbReference type="Rhea" id="RHEA:21796"/>
        <dbReference type="ChEBI" id="CHEBI:15378"/>
        <dbReference type="ChEBI" id="CHEBI:57510"/>
        <dbReference type="ChEBI" id="CHEBI:57783"/>
        <dbReference type="ChEBI" id="CHEBI:58349"/>
        <dbReference type="ChEBI" id="CHEBI:62830"/>
        <dbReference type="EC" id="1.1.1.133"/>
    </reaction>
</comment>
<proteinExistence type="inferred from homology"/>
<name>A0A3N4ULU9_9RHOB</name>
<dbReference type="Gene3D" id="3.40.50.720">
    <property type="entry name" value="NAD(P)-binding Rossmann-like Domain"/>
    <property type="match status" value="1"/>
</dbReference>
<comment type="pathway">
    <text evidence="1 6">Carbohydrate biosynthesis; dTDP-L-rhamnose biosynthesis.</text>
</comment>
<dbReference type="EMBL" id="RKQK01000006">
    <property type="protein sequence ID" value="RPE62960.1"/>
    <property type="molecule type" value="Genomic_DNA"/>
</dbReference>
<dbReference type="NCBIfam" id="TIGR01214">
    <property type="entry name" value="rmlD"/>
    <property type="match status" value="1"/>
</dbReference>
<dbReference type="Pfam" id="PF04321">
    <property type="entry name" value="RmlD_sub_bind"/>
    <property type="match status" value="1"/>
</dbReference>
<gene>
    <name evidence="8" type="ORF">EDD53_2999</name>
</gene>
<reference evidence="8 9" key="1">
    <citation type="submission" date="2018-11" db="EMBL/GenBank/DDBJ databases">
        <title>Genomic Encyclopedia of Type Strains, Phase IV (KMG-IV): sequencing the most valuable type-strain genomes for metagenomic binning, comparative biology and taxonomic classification.</title>
        <authorList>
            <person name="Goeker M."/>
        </authorList>
    </citation>
    <scope>NUCLEOTIDE SEQUENCE [LARGE SCALE GENOMIC DNA]</scope>
    <source>
        <strain evidence="8 9">DSM 104731</strain>
    </source>
</reference>
<dbReference type="UniPathway" id="UPA00124"/>
<evidence type="ECO:0000256" key="2">
    <source>
        <dbReference type="ARBA" id="ARBA00010944"/>
    </source>
</evidence>
<protein>
    <recommendedName>
        <fullName evidence="4 6">dTDP-4-dehydrorhamnose reductase</fullName>
        <ecNumber evidence="3 6">1.1.1.133</ecNumber>
    </recommendedName>
</protein>
<evidence type="ECO:0000256" key="3">
    <source>
        <dbReference type="ARBA" id="ARBA00012929"/>
    </source>
</evidence>
<evidence type="ECO:0000256" key="1">
    <source>
        <dbReference type="ARBA" id="ARBA00004781"/>
    </source>
</evidence>
<evidence type="ECO:0000313" key="9">
    <source>
        <dbReference type="Proteomes" id="UP000269689"/>
    </source>
</evidence>
<keyword evidence="6" id="KW-0560">Oxidoreductase</keyword>
<dbReference type="InterPro" id="IPR036291">
    <property type="entry name" value="NAD(P)-bd_dom_sf"/>
</dbReference>
<evidence type="ECO:0000313" key="8">
    <source>
        <dbReference type="EMBL" id="RPE62960.1"/>
    </source>
</evidence>
<dbReference type="OrthoDB" id="9803892at2"/>
<evidence type="ECO:0000256" key="4">
    <source>
        <dbReference type="ARBA" id="ARBA00017099"/>
    </source>
</evidence>
<keyword evidence="9" id="KW-1185">Reference proteome</keyword>
<dbReference type="Proteomes" id="UP000269689">
    <property type="component" value="Unassembled WGS sequence"/>
</dbReference>
<dbReference type="InterPro" id="IPR005913">
    <property type="entry name" value="dTDP_dehydrorham_reduct"/>
</dbReference>
<comment type="cofactor">
    <cofactor evidence="6">
        <name>Mg(2+)</name>
        <dbReference type="ChEBI" id="CHEBI:18420"/>
    </cofactor>
    <text evidence="6">Binds 1 Mg(2+) ion per monomer.</text>
</comment>
<dbReference type="PANTHER" id="PTHR10491">
    <property type="entry name" value="DTDP-4-DEHYDRORHAMNOSE REDUCTASE"/>
    <property type="match status" value="1"/>
</dbReference>
<comment type="similarity">
    <text evidence="2 6">Belongs to the dTDP-4-dehydrorhamnose reductase family.</text>
</comment>
<dbReference type="AlphaFoldDB" id="A0A3N4ULU9"/>
<comment type="caution">
    <text evidence="8">The sequence shown here is derived from an EMBL/GenBank/DDBJ whole genome shotgun (WGS) entry which is preliminary data.</text>
</comment>
<dbReference type="RefSeq" id="WP_123794304.1">
    <property type="nucleotide sequence ID" value="NZ_RKQK01000006.1"/>
</dbReference>
<feature type="domain" description="RmlD-like substrate binding" evidence="7">
    <location>
        <begin position="1"/>
        <end position="283"/>
    </location>
</feature>
<evidence type="ECO:0000256" key="5">
    <source>
        <dbReference type="ARBA" id="ARBA00048200"/>
    </source>
</evidence>
<dbReference type="EC" id="1.1.1.133" evidence="3 6"/>
<dbReference type="GO" id="GO:0019305">
    <property type="term" value="P:dTDP-rhamnose biosynthetic process"/>
    <property type="evidence" value="ECO:0007669"/>
    <property type="project" value="UniProtKB-UniPathway"/>
</dbReference>
<dbReference type="Gene3D" id="3.90.25.10">
    <property type="entry name" value="UDP-galactose 4-epimerase, domain 1"/>
    <property type="match status" value="1"/>
</dbReference>
<evidence type="ECO:0000259" key="7">
    <source>
        <dbReference type="Pfam" id="PF04321"/>
    </source>
</evidence>
<keyword evidence="6" id="KW-0521">NADP</keyword>
<dbReference type="InterPro" id="IPR029903">
    <property type="entry name" value="RmlD-like-bd"/>
</dbReference>
<dbReference type="CDD" id="cd05254">
    <property type="entry name" value="dTDP_HR_like_SDR_e"/>
    <property type="match status" value="1"/>
</dbReference>